<dbReference type="Proteomes" id="UP000664048">
    <property type="component" value="Unassembled WGS sequence"/>
</dbReference>
<evidence type="ECO:0000313" key="2">
    <source>
        <dbReference type="EMBL" id="MBO1830362.1"/>
    </source>
</evidence>
<dbReference type="EMBL" id="JAGEMX010000003">
    <property type="protein sequence ID" value="MBO1830362.1"/>
    <property type="molecule type" value="Genomic_DNA"/>
</dbReference>
<evidence type="ECO:0000313" key="5">
    <source>
        <dbReference type="Proteomes" id="UP000664048"/>
    </source>
</evidence>
<dbReference type="GeneID" id="93191515"/>
<reference evidence="1" key="1">
    <citation type="submission" date="2021-01" db="EMBL/GenBank/DDBJ databases">
        <title>Outbreak of Burkholderia contaminns endophthalmitis traced to a clinical ventilation system.</title>
        <authorList>
            <person name="Lipuma J."/>
            <person name="Spilker T."/>
            <person name="Kratholm J."/>
        </authorList>
    </citation>
    <scope>NUCLEOTIDE SEQUENCE</scope>
    <source>
        <strain evidence="1">HI4954</strain>
    </source>
</reference>
<dbReference type="RefSeq" id="WP_046197046.1">
    <property type="nucleotide sequence ID" value="NZ_AP018358.1"/>
</dbReference>
<evidence type="ECO:0000313" key="1">
    <source>
        <dbReference type="EMBL" id="MBK1935466.1"/>
    </source>
</evidence>
<organism evidence="1 4">
    <name type="scientific">Burkholderia contaminans</name>
    <dbReference type="NCBI Taxonomy" id="488447"/>
    <lineage>
        <taxon>Bacteria</taxon>
        <taxon>Pseudomonadati</taxon>
        <taxon>Pseudomonadota</taxon>
        <taxon>Betaproteobacteria</taxon>
        <taxon>Burkholderiales</taxon>
        <taxon>Burkholderiaceae</taxon>
        <taxon>Burkholderia</taxon>
        <taxon>Burkholderia cepacia complex</taxon>
    </lineage>
</organism>
<sequence>MIKDTAQKQKAIRYCVAMGYVPHMEVVVRHTADVSETSADISDIDVFGVKAAGEFPARRIVFDCKTQNKISAISRALWAAGLKQLVGADEAFVILTKAAPEGHRLAASDVDVRLFSEQLFDQHGKSSSTNYLEGITYLDDASAWEEVFAIGAKFKGLESLVTYLTCDAPLERNAAVGFRSLLGKVKQASGELDVGKPSHRTLYGLLVAQSILFLSAMTRDFHAVFDPATSRDRFEIALRNFVWGGRDGYELRQRLHLALANARGEDDQGQFQLPNWDKLVELVRGLLDAPFLAGSGALAVKDLAFRELVPQRELAEQRIASEFAANNRARQYAMQINRYLGSLSRFLRDFSDHYNTVLGSVPSS</sequence>
<dbReference type="EMBL" id="JAENIB010000031">
    <property type="protein sequence ID" value="MBK1935466.1"/>
    <property type="molecule type" value="Genomic_DNA"/>
</dbReference>
<dbReference type="Proteomes" id="UP000611459">
    <property type="component" value="Unassembled WGS sequence"/>
</dbReference>
<proteinExistence type="predicted"/>
<accession>A0A1E3FYL6</accession>
<evidence type="ECO:0000313" key="3">
    <source>
        <dbReference type="EMBL" id="WFN17325.1"/>
    </source>
</evidence>
<evidence type="ECO:0000313" key="6">
    <source>
        <dbReference type="Proteomes" id="UP001220209"/>
    </source>
</evidence>
<name>A0A1E3FYL6_9BURK</name>
<gene>
    <name evidence="2" type="ORF">J4M89_13315</name>
    <name evidence="1" type="ORF">JIN94_36855</name>
    <name evidence="3" type="ORF">LXE91_16865</name>
</gene>
<evidence type="ECO:0000313" key="4">
    <source>
        <dbReference type="Proteomes" id="UP000611459"/>
    </source>
</evidence>
<dbReference type="Proteomes" id="UP001220209">
    <property type="component" value="Chromosome 1"/>
</dbReference>
<reference evidence="2 5" key="2">
    <citation type="submission" date="2021-03" db="EMBL/GenBank/DDBJ databases">
        <title>Clinical course, treatment and visual outcome of an outbreak of Burkholderia contaminans endophthalmitis following cataract surgery.</title>
        <authorList>
            <person name="Lind C."/>
            <person name="Olsen K."/>
            <person name="Angelsen N.K."/>
            <person name="Krefting E.A."/>
            <person name="Fossen K."/>
            <person name="Gravningen K."/>
            <person name="Depoorter E."/>
            <person name="Vandamme P."/>
            <person name="Bertelsen G."/>
        </authorList>
    </citation>
    <scope>NUCLEOTIDE SEQUENCE [LARGE SCALE GENOMIC DNA]</scope>
    <source>
        <strain evidence="2 5">51242556</strain>
    </source>
</reference>
<dbReference type="AlphaFoldDB" id="A0A1E3FYL6"/>
<dbReference type="OrthoDB" id="8442224at2"/>
<dbReference type="EMBL" id="CP090640">
    <property type="protein sequence ID" value="WFN17325.1"/>
    <property type="molecule type" value="Genomic_DNA"/>
</dbReference>
<protein>
    <submittedName>
        <fullName evidence="1">Uncharacterized protein</fullName>
    </submittedName>
</protein>
<reference evidence="3 6" key="3">
    <citation type="submission" date="2021-12" db="EMBL/GenBank/DDBJ databases">
        <title>Genomic and phenotypic characterization of three Burkholderia contaminans isolates recovered from different sources.</title>
        <authorList>
            <person name="Lopez De Volder A."/>
            <person name="Fan Y."/>
            <person name="Nunvar J."/>
            <person name="Herrera T."/>
            <person name="Timp W."/>
            <person name="Degrossi J."/>
        </authorList>
    </citation>
    <scope>NUCLEOTIDE SEQUENCE [LARGE SCALE GENOMIC DNA]</scope>
    <source>
        <strain evidence="3 6">LMG 23361</strain>
    </source>
</reference>
<keyword evidence="5" id="KW-1185">Reference proteome</keyword>